<protein>
    <submittedName>
        <fullName evidence="2">Regulator SirB</fullName>
    </submittedName>
</protein>
<dbReference type="PIRSF" id="PIRSF005610">
    <property type="entry name" value="SirB"/>
    <property type="match status" value="1"/>
</dbReference>
<dbReference type="PANTHER" id="PTHR39594">
    <property type="entry name" value="PROTEIN YCHQ"/>
    <property type="match status" value="1"/>
</dbReference>
<keyword evidence="1" id="KW-0812">Transmembrane</keyword>
<reference evidence="2" key="1">
    <citation type="submission" date="2019-02" db="EMBL/GenBank/DDBJ databases">
        <authorList>
            <person name="Li S.-H."/>
        </authorList>
    </citation>
    <scope>NUCLEOTIDE SEQUENCE</scope>
    <source>
        <strain evidence="2">IMCC14734</strain>
    </source>
</reference>
<comment type="caution">
    <text evidence="2">The sequence shown here is derived from an EMBL/GenBank/DDBJ whole genome shotgun (WGS) entry which is preliminary data.</text>
</comment>
<dbReference type="Proteomes" id="UP001143362">
    <property type="component" value="Unassembled WGS sequence"/>
</dbReference>
<feature type="transmembrane region" description="Helical" evidence="1">
    <location>
        <begin position="66"/>
        <end position="84"/>
    </location>
</feature>
<keyword evidence="3" id="KW-1185">Reference proteome</keyword>
<accession>A0ABT3THG6</accession>
<keyword evidence="1" id="KW-0472">Membrane</keyword>
<sequence length="115" mass="12471">MACAWISICGFILRGVWMLRGSPLLRLALTRRLAMSIDSLLLLSALGLATISGQWPLQQAWLSAKLAALLLYIGLGMVALHWGRNRVERGAALGAAILTFAYIVGVATSRQPIPW</sequence>
<feature type="transmembrane region" description="Helical" evidence="1">
    <location>
        <begin position="37"/>
        <end position="57"/>
    </location>
</feature>
<evidence type="ECO:0000313" key="2">
    <source>
        <dbReference type="EMBL" id="MCX2981776.1"/>
    </source>
</evidence>
<dbReference type="EMBL" id="SHNN01000002">
    <property type="protein sequence ID" value="MCX2981776.1"/>
    <property type="molecule type" value="Genomic_DNA"/>
</dbReference>
<dbReference type="InterPro" id="IPR007360">
    <property type="entry name" value="SirB"/>
</dbReference>
<dbReference type="PANTHER" id="PTHR39594:SF1">
    <property type="entry name" value="PROTEIN YCHQ"/>
    <property type="match status" value="1"/>
</dbReference>
<gene>
    <name evidence="2" type="ORF">EYC98_12995</name>
</gene>
<dbReference type="Pfam" id="PF04247">
    <property type="entry name" value="SirB"/>
    <property type="match status" value="1"/>
</dbReference>
<feature type="transmembrane region" description="Helical" evidence="1">
    <location>
        <begin position="90"/>
        <end position="109"/>
    </location>
</feature>
<proteinExistence type="predicted"/>
<name>A0ABT3THG6_9GAMM</name>
<evidence type="ECO:0000313" key="3">
    <source>
        <dbReference type="Proteomes" id="UP001143362"/>
    </source>
</evidence>
<keyword evidence="1" id="KW-1133">Transmembrane helix</keyword>
<organism evidence="2 3">
    <name type="scientific">Candidatus Litorirhabdus singularis</name>
    <dbReference type="NCBI Taxonomy" id="2518993"/>
    <lineage>
        <taxon>Bacteria</taxon>
        <taxon>Pseudomonadati</taxon>
        <taxon>Pseudomonadota</taxon>
        <taxon>Gammaproteobacteria</taxon>
        <taxon>Cellvibrionales</taxon>
        <taxon>Halieaceae</taxon>
        <taxon>Candidatus Litorirhabdus</taxon>
    </lineage>
</organism>
<evidence type="ECO:0000256" key="1">
    <source>
        <dbReference type="SAM" id="Phobius"/>
    </source>
</evidence>